<evidence type="ECO:0000313" key="1">
    <source>
        <dbReference type="EMBL" id="PYI68977.1"/>
    </source>
</evidence>
<name>A0A2V5LYK7_9MICC</name>
<sequence>MGLLASILAACSSGSGVVKDVDSAMRQVPGVVTTATTYKNSAGMSTSMGVRVTAAPDADLKTVLDGTLRAFAKSSGSAKGTISVAFYVFTDGAEKNGIGPEAYGMSVSPSVDEIREFASSGK</sequence>
<organism evidence="1 2">
    <name type="scientific">Arthrobacter livingstonensis</name>
    <dbReference type="NCBI Taxonomy" id="670078"/>
    <lineage>
        <taxon>Bacteria</taxon>
        <taxon>Bacillati</taxon>
        <taxon>Actinomycetota</taxon>
        <taxon>Actinomycetes</taxon>
        <taxon>Micrococcales</taxon>
        <taxon>Micrococcaceae</taxon>
        <taxon>Arthrobacter</taxon>
    </lineage>
</organism>
<dbReference type="AlphaFoldDB" id="A0A2V5LYK7"/>
<keyword evidence="2" id="KW-1185">Reference proteome</keyword>
<evidence type="ECO:0000313" key="2">
    <source>
        <dbReference type="Proteomes" id="UP000247832"/>
    </source>
</evidence>
<comment type="caution">
    <text evidence="1">The sequence shown here is derived from an EMBL/GenBank/DDBJ whole genome shotgun (WGS) entry which is preliminary data.</text>
</comment>
<gene>
    <name evidence="1" type="ORF">CVV68_04035</name>
</gene>
<dbReference type="EMBL" id="QJVD01000003">
    <property type="protein sequence ID" value="PYI68977.1"/>
    <property type="molecule type" value="Genomic_DNA"/>
</dbReference>
<accession>A0A2V5LYK7</accession>
<dbReference type="Proteomes" id="UP000247832">
    <property type="component" value="Unassembled WGS sequence"/>
</dbReference>
<proteinExistence type="predicted"/>
<protein>
    <submittedName>
        <fullName evidence="1">Uncharacterized protein</fullName>
    </submittedName>
</protein>
<reference evidence="1 2" key="1">
    <citation type="submission" date="2018-05" db="EMBL/GenBank/DDBJ databases">
        <title>Genetic diversity of glacier-inhabiting Cryobacterium bacteria in China and description of Cryobacterium mengkeensis sp. nov. and Arthrobacter glacialis sp. nov.</title>
        <authorList>
            <person name="Liu Q."/>
            <person name="Xin Y.-H."/>
        </authorList>
    </citation>
    <scope>NUCLEOTIDE SEQUENCE [LARGE SCALE GENOMIC DNA]</scope>
    <source>
        <strain evidence="1 2">LI2</strain>
    </source>
</reference>